<evidence type="ECO:0000313" key="2">
    <source>
        <dbReference type="Proteomes" id="UP000324222"/>
    </source>
</evidence>
<reference evidence="1 2" key="1">
    <citation type="submission" date="2019-05" db="EMBL/GenBank/DDBJ databases">
        <title>Another draft genome of Portunus trituberculatus and its Hox gene families provides insights of decapod evolution.</title>
        <authorList>
            <person name="Jeong J.-H."/>
            <person name="Song I."/>
            <person name="Kim S."/>
            <person name="Choi T."/>
            <person name="Kim D."/>
            <person name="Ryu S."/>
            <person name="Kim W."/>
        </authorList>
    </citation>
    <scope>NUCLEOTIDE SEQUENCE [LARGE SCALE GENOMIC DNA]</scope>
    <source>
        <tissue evidence="1">Muscle</tissue>
    </source>
</reference>
<dbReference type="EMBL" id="VSRR010062508">
    <property type="protein sequence ID" value="MPC83427.1"/>
    <property type="molecule type" value="Genomic_DNA"/>
</dbReference>
<keyword evidence="2" id="KW-1185">Reference proteome</keyword>
<sequence>MEGSPAHLKPRYLEVNQSCSYRTQTQRLSLSCSAVTHALIHQASGKRSSLPSPGPQRHTSFYPNDIFIVL</sequence>
<dbReference type="Proteomes" id="UP000324222">
    <property type="component" value="Unassembled WGS sequence"/>
</dbReference>
<organism evidence="1 2">
    <name type="scientific">Portunus trituberculatus</name>
    <name type="common">Swimming crab</name>
    <name type="synonym">Neptunus trituberculatus</name>
    <dbReference type="NCBI Taxonomy" id="210409"/>
    <lineage>
        <taxon>Eukaryota</taxon>
        <taxon>Metazoa</taxon>
        <taxon>Ecdysozoa</taxon>
        <taxon>Arthropoda</taxon>
        <taxon>Crustacea</taxon>
        <taxon>Multicrustacea</taxon>
        <taxon>Malacostraca</taxon>
        <taxon>Eumalacostraca</taxon>
        <taxon>Eucarida</taxon>
        <taxon>Decapoda</taxon>
        <taxon>Pleocyemata</taxon>
        <taxon>Brachyura</taxon>
        <taxon>Eubrachyura</taxon>
        <taxon>Portunoidea</taxon>
        <taxon>Portunidae</taxon>
        <taxon>Portuninae</taxon>
        <taxon>Portunus</taxon>
    </lineage>
</organism>
<accession>A0A5B7IPC9</accession>
<proteinExistence type="predicted"/>
<name>A0A5B7IPC9_PORTR</name>
<evidence type="ECO:0000313" key="1">
    <source>
        <dbReference type="EMBL" id="MPC83427.1"/>
    </source>
</evidence>
<gene>
    <name evidence="1" type="ORF">E2C01_078136</name>
</gene>
<comment type="caution">
    <text evidence="1">The sequence shown here is derived from an EMBL/GenBank/DDBJ whole genome shotgun (WGS) entry which is preliminary data.</text>
</comment>
<protein>
    <submittedName>
        <fullName evidence="1">Uncharacterized protein</fullName>
    </submittedName>
</protein>
<dbReference type="AlphaFoldDB" id="A0A5B7IPC9"/>